<evidence type="ECO:0000256" key="1">
    <source>
        <dbReference type="SAM" id="Coils"/>
    </source>
</evidence>
<dbReference type="Proteomes" id="UP000178943">
    <property type="component" value="Unassembled WGS sequence"/>
</dbReference>
<organism evidence="3 4">
    <name type="scientific">Candidatus Fischerbacteria bacterium RBG_13_37_8</name>
    <dbReference type="NCBI Taxonomy" id="1817863"/>
    <lineage>
        <taxon>Bacteria</taxon>
        <taxon>Candidatus Fischeribacteriota</taxon>
    </lineage>
</organism>
<feature type="region of interest" description="Disordered" evidence="2">
    <location>
        <begin position="240"/>
        <end position="265"/>
    </location>
</feature>
<evidence type="ECO:0000313" key="3">
    <source>
        <dbReference type="EMBL" id="OGF58483.1"/>
    </source>
</evidence>
<dbReference type="AlphaFoldDB" id="A0A1F5V4X8"/>
<dbReference type="STRING" id="1817863.A2Y62_21215"/>
<evidence type="ECO:0000256" key="2">
    <source>
        <dbReference type="SAM" id="MobiDB-lite"/>
    </source>
</evidence>
<protein>
    <submittedName>
        <fullName evidence="3">Uncharacterized protein</fullName>
    </submittedName>
</protein>
<sequence>MDNQLQTIVQSSGLDKIKADFILQQFQDYFKIAGEWELKAKSIVVTDESQTTDMEMARVGRLFLKEKRVAIEKARKSLKEQALREGKAIDGIANVLKALIVPIEEYLDKQEHFAENKAKEEAERKRIEEEQKAEEERIRQEKIIMLHNERKQIVLPYLSWWDGNLASANLGELSEEDFKNIVSGLKLNKEEYDKKQEEIRFENEKLKIEKEKAELERKKLEEENRKEREKLETEKKVIEDKARKDKEEAERFAREEKEKQEAEKRAIEEKARQEIEKQAAAIEIEKSKARLAIIEADAREQKLREEAEKAKQELANQKEMKCPYCQKTFFA</sequence>
<evidence type="ECO:0000313" key="4">
    <source>
        <dbReference type="Proteomes" id="UP000178943"/>
    </source>
</evidence>
<feature type="coiled-coil region" evidence="1">
    <location>
        <begin position="103"/>
        <end position="144"/>
    </location>
</feature>
<dbReference type="EMBL" id="MFGW01000245">
    <property type="protein sequence ID" value="OGF58483.1"/>
    <property type="molecule type" value="Genomic_DNA"/>
</dbReference>
<gene>
    <name evidence="3" type="ORF">A2Y62_21215</name>
</gene>
<proteinExistence type="predicted"/>
<reference evidence="3 4" key="1">
    <citation type="journal article" date="2016" name="Nat. Commun.">
        <title>Thousands of microbial genomes shed light on interconnected biogeochemical processes in an aquifer system.</title>
        <authorList>
            <person name="Anantharaman K."/>
            <person name="Brown C.T."/>
            <person name="Hug L.A."/>
            <person name="Sharon I."/>
            <person name="Castelle C.J."/>
            <person name="Probst A.J."/>
            <person name="Thomas B.C."/>
            <person name="Singh A."/>
            <person name="Wilkins M.J."/>
            <person name="Karaoz U."/>
            <person name="Brodie E.L."/>
            <person name="Williams K.H."/>
            <person name="Hubbard S.S."/>
            <person name="Banfield J.F."/>
        </authorList>
    </citation>
    <scope>NUCLEOTIDE SEQUENCE [LARGE SCALE GENOMIC DNA]</scope>
</reference>
<name>A0A1F5V4X8_9BACT</name>
<keyword evidence="1" id="KW-0175">Coiled coil</keyword>
<accession>A0A1F5V4X8</accession>
<comment type="caution">
    <text evidence="3">The sequence shown here is derived from an EMBL/GenBank/DDBJ whole genome shotgun (WGS) entry which is preliminary data.</text>
</comment>